<sequence length="555" mass="62685">MDAAPVGQSLILPFPTSPLPLINIKTRLLILGSRHIKCDETPNACRNCTSTGRKCDGYTQYRLPFRKATLPVSKPSRSLIVCLPGLDSDERRCLQFFEHNTIPMLVGYADSEVWQRLVLQMCHREPAVCHAVVALSAFHENYERSSMNMEPKPDHRHHHYALEQYNRSMAMLRRRIQSNDPQVRSITLMCCVVFVILELLEGDYTNAFAHLHQGLNILKTQSTHHALTTERILAKAFLQLNTPRAYWNGPDVVVTGHPPKGSVSEVAYSKTPIHSIAEAKERLRVLMNNIFHLQSLCNLFFRGEPEDPTSTTPLTLSAKQTTLHHDLTDFALDLKSFISSHKSNTAWTLRETRSVDVILTHVATLTSMLGCSLDTTELGYDDFLPEFKRINELCERITTSFVTEYGSYENLPTMVTDVGVLPSLFWCCVRCRDAETRERALQLLKMWPHREGFYDSYLILGICRGLMDIEEEGRDGEGFIPREARVHTHTVEVAEDRRSMVIRYVLAGAGGGEQERVVVLEYNSITLLVNGKENEGGQAALLGKVSGMMSICTSY</sequence>
<keyword evidence="6" id="KW-0539">Nucleus</keyword>
<protein>
    <recommendedName>
        <fullName evidence="9">Zn(2)-C6 fungal-type domain-containing protein</fullName>
    </recommendedName>
</protein>
<keyword evidence="1" id="KW-0479">Metal-binding</keyword>
<evidence type="ECO:0000256" key="1">
    <source>
        <dbReference type="ARBA" id="ARBA00022723"/>
    </source>
</evidence>
<proteinExistence type="predicted"/>
<dbReference type="GO" id="GO:0000981">
    <property type="term" value="F:DNA-binding transcription factor activity, RNA polymerase II-specific"/>
    <property type="evidence" value="ECO:0007669"/>
    <property type="project" value="InterPro"/>
</dbReference>
<comment type="caution">
    <text evidence="7">The sequence shown here is derived from an EMBL/GenBank/DDBJ whole genome shotgun (WGS) entry which is preliminary data.</text>
</comment>
<evidence type="ECO:0000256" key="4">
    <source>
        <dbReference type="ARBA" id="ARBA00023125"/>
    </source>
</evidence>
<dbReference type="OrthoDB" id="3172332at2759"/>
<gene>
    <name evidence="7" type="ORF">ASPNIDRAFT_38465</name>
</gene>
<keyword evidence="2" id="KW-0862">Zinc</keyword>
<dbReference type="EMBL" id="ACJE01000021">
    <property type="protein sequence ID" value="EHA17929.1"/>
    <property type="molecule type" value="Genomic_DNA"/>
</dbReference>
<dbReference type="InterPro" id="IPR052360">
    <property type="entry name" value="Transcr_Regulatory_Proteins"/>
</dbReference>
<evidence type="ECO:0000313" key="8">
    <source>
        <dbReference type="Proteomes" id="UP000009038"/>
    </source>
</evidence>
<evidence type="ECO:0000256" key="3">
    <source>
        <dbReference type="ARBA" id="ARBA00023015"/>
    </source>
</evidence>
<dbReference type="Proteomes" id="UP000009038">
    <property type="component" value="Unassembled WGS sequence"/>
</dbReference>
<evidence type="ECO:0000256" key="5">
    <source>
        <dbReference type="ARBA" id="ARBA00023163"/>
    </source>
</evidence>
<dbReference type="PANTHER" id="PTHR36206">
    <property type="entry name" value="ASPERCRYPTIN BIOSYNTHESIS CLUSTER-SPECIFIC TRANSCRIPTION REGULATOR ATNN-RELATED"/>
    <property type="match status" value="1"/>
</dbReference>
<keyword evidence="4" id="KW-0238">DNA-binding</keyword>
<dbReference type="HOGENOM" id="CLU_011409_13_0_1"/>
<reference evidence="7 8" key="1">
    <citation type="journal article" date="2011" name="Genome Res.">
        <title>Comparative genomics of citric-acid-producing Aspergillus niger ATCC 1015 versus enzyme-producing CBS 513.88.</title>
        <authorList>
            <person name="Andersen M.R."/>
            <person name="Salazar M.P."/>
            <person name="Schaap P.J."/>
            <person name="van de Vondervoort P.J."/>
            <person name="Culley D."/>
            <person name="Thykaer J."/>
            <person name="Frisvad J.C."/>
            <person name="Nielsen K.F."/>
            <person name="Albang R."/>
            <person name="Albermann K."/>
            <person name="Berka R.M."/>
            <person name="Braus G.H."/>
            <person name="Braus-Stromeyer S.A."/>
            <person name="Corrochano L.M."/>
            <person name="Dai Z."/>
            <person name="van Dijck P.W."/>
            <person name="Hofmann G."/>
            <person name="Lasure L.L."/>
            <person name="Magnuson J.K."/>
            <person name="Menke H."/>
            <person name="Meijer M."/>
            <person name="Meijer S.L."/>
            <person name="Nielsen J.B."/>
            <person name="Nielsen M.L."/>
            <person name="van Ooyen A.J."/>
            <person name="Pel H.J."/>
            <person name="Poulsen L."/>
            <person name="Samson R.A."/>
            <person name="Stam H."/>
            <person name="Tsang A."/>
            <person name="van den Brink J.M."/>
            <person name="Atkins A."/>
            <person name="Aerts A."/>
            <person name="Shapiro H."/>
            <person name="Pangilinan J."/>
            <person name="Salamov A."/>
            <person name="Lou Y."/>
            <person name="Lindquist E."/>
            <person name="Lucas S."/>
            <person name="Grimwood J."/>
            <person name="Grigoriev I.V."/>
            <person name="Kubicek C.P."/>
            <person name="Martinez D."/>
            <person name="van Peij N.N."/>
            <person name="Roubos J.A."/>
            <person name="Nielsen J."/>
            <person name="Baker S.E."/>
        </authorList>
    </citation>
    <scope>NUCLEOTIDE SEQUENCE [LARGE SCALE GENOMIC DNA]</scope>
    <source>
        <strain evidence="8">ATCC 1015 / CBS 113.46 / FGSC A1144 / LSHB Ac4 / NCTC 3858a / NRRL 328 / USDA 3528.7</strain>
    </source>
</reference>
<organism evidence="7 8">
    <name type="scientific">Aspergillus niger (strain ATCC 1015 / CBS 113.46 / FGSC A1144 / LSHB Ac4 / NCTC 3858a / NRRL 328 / USDA 3528.7)</name>
    <dbReference type="NCBI Taxonomy" id="380704"/>
    <lineage>
        <taxon>Eukaryota</taxon>
        <taxon>Fungi</taxon>
        <taxon>Dikarya</taxon>
        <taxon>Ascomycota</taxon>
        <taxon>Pezizomycotina</taxon>
        <taxon>Eurotiomycetes</taxon>
        <taxon>Eurotiomycetidae</taxon>
        <taxon>Eurotiales</taxon>
        <taxon>Aspergillaceae</taxon>
        <taxon>Aspergillus</taxon>
        <taxon>Aspergillus subgen. Circumdati</taxon>
    </lineage>
</organism>
<keyword evidence="5" id="KW-0804">Transcription</keyword>
<dbReference type="InterPro" id="IPR001138">
    <property type="entry name" value="Zn2Cys6_DnaBD"/>
</dbReference>
<dbReference type="Pfam" id="PF11951">
    <property type="entry name" value="Fungal_trans_2"/>
    <property type="match status" value="1"/>
</dbReference>
<dbReference type="InterPro" id="IPR021858">
    <property type="entry name" value="Fun_TF"/>
</dbReference>
<evidence type="ECO:0008006" key="9">
    <source>
        <dbReference type="Google" id="ProtNLM"/>
    </source>
</evidence>
<name>G3YGH6_ASPNA</name>
<evidence type="ECO:0000256" key="6">
    <source>
        <dbReference type="ARBA" id="ARBA00023242"/>
    </source>
</evidence>
<evidence type="ECO:0000256" key="2">
    <source>
        <dbReference type="ARBA" id="ARBA00022833"/>
    </source>
</evidence>
<dbReference type="GO" id="GO:0003677">
    <property type="term" value="F:DNA binding"/>
    <property type="evidence" value="ECO:0007669"/>
    <property type="project" value="UniProtKB-KW"/>
</dbReference>
<dbReference type="GO" id="GO:0008270">
    <property type="term" value="F:zinc ion binding"/>
    <property type="evidence" value="ECO:0007669"/>
    <property type="project" value="InterPro"/>
</dbReference>
<dbReference type="PANTHER" id="PTHR36206:SF16">
    <property type="entry name" value="TRANSCRIPTION FACTOR DOMAIN-CONTAINING PROTEIN-RELATED"/>
    <property type="match status" value="1"/>
</dbReference>
<dbReference type="AlphaFoldDB" id="G3YGH6"/>
<evidence type="ECO:0000313" key="7">
    <source>
        <dbReference type="EMBL" id="EHA17929.1"/>
    </source>
</evidence>
<dbReference type="CDD" id="cd00067">
    <property type="entry name" value="GAL4"/>
    <property type="match status" value="1"/>
</dbReference>
<keyword evidence="3" id="KW-0805">Transcription regulation</keyword>
<accession>G3YGH6</accession>